<organism evidence="1 2">
    <name type="scientific">candidate division TA06 bacterium 34_109</name>
    <dbReference type="NCBI Taxonomy" id="1635277"/>
    <lineage>
        <taxon>Bacteria</taxon>
        <taxon>Bacteria division TA06</taxon>
    </lineage>
</organism>
<comment type="caution">
    <text evidence="1">The sequence shown here is derived from an EMBL/GenBank/DDBJ whole genome shotgun (WGS) entry which is preliminary data.</text>
</comment>
<dbReference type="EMBL" id="LGGX01000003">
    <property type="protein sequence ID" value="KUK87709.1"/>
    <property type="molecule type" value="Genomic_DNA"/>
</dbReference>
<evidence type="ECO:0000313" key="1">
    <source>
        <dbReference type="EMBL" id="KUK87709.1"/>
    </source>
</evidence>
<dbReference type="Proteomes" id="UP000053467">
    <property type="component" value="Unassembled WGS sequence"/>
</dbReference>
<dbReference type="AlphaFoldDB" id="A0A101I3B5"/>
<evidence type="ECO:0000313" key="2">
    <source>
        <dbReference type="Proteomes" id="UP000053467"/>
    </source>
</evidence>
<protein>
    <submittedName>
        <fullName evidence="1">Uncharacterized protein</fullName>
    </submittedName>
</protein>
<sequence length="68" mass="8194">MDKSVFISERISNLTLSYQIERYKDYIMFNRVVNFKDIREKEDPQKEYNILPVKNSSQGSFLTERVEL</sequence>
<accession>A0A101I3B5</accession>
<reference evidence="2" key="1">
    <citation type="journal article" date="2015" name="MBio">
        <title>Genome-Resolved Metagenomic Analysis Reveals Roles for Candidate Phyla and Other Microbial Community Members in Biogeochemical Transformations in Oil Reservoirs.</title>
        <authorList>
            <person name="Hu P."/>
            <person name="Tom L."/>
            <person name="Singh A."/>
            <person name="Thomas B.C."/>
            <person name="Baker B.J."/>
            <person name="Piceno Y.M."/>
            <person name="Andersen G.L."/>
            <person name="Banfield J.F."/>
        </authorList>
    </citation>
    <scope>NUCLEOTIDE SEQUENCE [LARGE SCALE GENOMIC DNA]</scope>
</reference>
<proteinExistence type="predicted"/>
<name>A0A101I3B5_UNCT6</name>
<gene>
    <name evidence="1" type="ORF">XE03_0600</name>
</gene>